<evidence type="ECO:0000313" key="2">
    <source>
        <dbReference type="EMBL" id="MCL1123622.1"/>
    </source>
</evidence>
<organism evidence="2 3">
    <name type="scientific">Shewanella surugensis</name>
    <dbReference type="NCBI Taxonomy" id="212020"/>
    <lineage>
        <taxon>Bacteria</taxon>
        <taxon>Pseudomonadati</taxon>
        <taxon>Pseudomonadota</taxon>
        <taxon>Gammaproteobacteria</taxon>
        <taxon>Alteromonadales</taxon>
        <taxon>Shewanellaceae</taxon>
        <taxon>Shewanella</taxon>
    </lineage>
</organism>
<keyword evidence="2" id="KW-0378">Hydrolase</keyword>
<dbReference type="Proteomes" id="UP001203423">
    <property type="component" value="Unassembled WGS sequence"/>
</dbReference>
<proteinExistence type="predicted"/>
<reference evidence="2 3" key="1">
    <citation type="submission" date="2022-01" db="EMBL/GenBank/DDBJ databases">
        <title>Whole genome-based taxonomy of the Shewanellaceae.</title>
        <authorList>
            <person name="Martin-Rodriguez A.J."/>
        </authorList>
    </citation>
    <scope>NUCLEOTIDE SEQUENCE [LARGE SCALE GENOMIC DNA]</scope>
    <source>
        <strain evidence="2 3">DSM 17177</strain>
    </source>
</reference>
<dbReference type="InterPro" id="IPR036514">
    <property type="entry name" value="SGNH_hydro_sf"/>
</dbReference>
<evidence type="ECO:0000256" key="1">
    <source>
        <dbReference type="SAM" id="SignalP"/>
    </source>
</evidence>
<evidence type="ECO:0000313" key="3">
    <source>
        <dbReference type="Proteomes" id="UP001203423"/>
    </source>
</evidence>
<protein>
    <submittedName>
        <fullName evidence="2">SGNH/GDSL hydrolase family protein</fullName>
    </submittedName>
</protein>
<dbReference type="RefSeq" id="WP_248938908.1">
    <property type="nucleotide sequence ID" value="NZ_JAKIKS010000009.1"/>
</dbReference>
<name>A0ABT0L7F0_9GAMM</name>
<feature type="signal peptide" evidence="1">
    <location>
        <begin position="1"/>
        <end position="29"/>
    </location>
</feature>
<gene>
    <name evidence="2" type="ORF">L2764_03765</name>
</gene>
<dbReference type="EMBL" id="JAKIKS010000009">
    <property type="protein sequence ID" value="MCL1123622.1"/>
    <property type="molecule type" value="Genomic_DNA"/>
</dbReference>
<dbReference type="Gene3D" id="3.40.50.1110">
    <property type="entry name" value="SGNH hydrolase"/>
    <property type="match status" value="1"/>
</dbReference>
<feature type="chain" id="PRO_5046309776" evidence="1">
    <location>
        <begin position="30"/>
        <end position="533"/>
    </location>
</feature>
<sequence length="533" mass="59946">MNKMNITRKKHCLLLIILSSIFLISSCSDDDNDNNYKSDVFSNIIVFGDSQSDMGNYPQSLYYQYDPYSSSLNEIATNLYNPITQPIDSDIFAPIDLGSLQFPEVTDTYDTVALSVDTQSICTGRYIEKAVCNTRQSNSTGWLEYFAYNGVENDELFNEILLSSWVAYTNEDVDSIDMVSVDYAWYGALSPQTGCYNGNQAVLLIADECPKSDIYSVQADYRESQILENDKPPLSAADSYTLEATMPVPTLYQQVTQLFLPDVEKNPTQVNRDTLYIFYSGANDISNTFFDWVGGEISFDDFIDAIWTTIPDYMIGTHNASVETMIRGLNLQGQDRGNIFMFPQYNLGLTPDINYYLMQSGINLRPVELQAFAKVLGELVKIYNERLKLLTYKTASAYALIESDHYPKWHFYFLDNLYDNMNIVAYGDGYSRTFGSPCNDNEYVYDNGGVATGNVTPCLSRLSDPFLFWNTVHLASPGQQVIAQSALDWLKNGETILDTGALQSYTLEDLENAAKAVIAALYGYTTDIDDGEE</sequence>
<comment type="caution">
    <text evidence="2">The sequence shown here is derived from an EMBL/GenBank/DDBJ whole genome shotgun (WGS) entry which is preliminary data.</text>
</comment>
<keyword evidence="1" id="KW-0732">Signal</keyword>
<accession>A0ABT0L7F0</accession>
<keyword evidence="3" id="KW-1185">Reference proteome</keyword>
<dbReference type="PROSITE" id="PS51257">
    <property type="entry name" value="PROKAR_LIPOPROTEIN"/>
    <property type="match status" value="1"/>
</dbReference>
<dbReference type="GO" id="GO:0016787">
    <property type="term" value="F:hydrolase activity"/>
    <property type="evidence" value="ECO:0007669"/>
    <property type="project" value="UniProtKB-KW"/>
</dbReference>